<comment type="cofactor">
    <cofactor evidence="1">
        <name>FAD</name>
        <dbReference type="ChEBI" id="CHEBI:57692"/>
    </cofactor>
</comment>
<dbReference type="InterPro" id="IPR050415">
    <property type="entry name" value="MRET"/>
</dbReference>
<protein>
    <submittedName>
        <fullName evidence="10">Oxidoreductase</fullName>
    </submittedName>
</protein>
<evidence type="ECO:0000256" key="6">
    <source>
        <dbReference type="ARBA" id="ARBA00023004"/>
    </source>
</evidence>
<evidence type="ECO:0000256" key="1">
    <source>
        <dbReference type="ARBA" id="ARBA00001974"/>
    </source>
</evidence>
<proteinExistence type="predicted"/>
<dbReference type="InterPro" id="IPR039261">
    <property type="entry name" value="FNR_nucleotide-bd"/>
</dbReference>
<evidence type="ECO:0000259" key="8">
    <source>
        <dbReference type="PROSITE" id="PS51085"/>
    </source>
</evidence>
<dbReference type="GO" id="GO:0051537">
    <property type="term" value="F:2 iron, 2 sulfur cluster binding"/>
    <property type="evidence" value="ECO:0007669"/>
    <property type="project" value="UniProtKB-KW"/>
</dbReference>
<evidence type="ECO:0000256" key="2">
    <source>
        <dbReference type="ARBA" id="ARBA00022630"/>
    </source>
</evidence>
<dbReference type="Gene3D" id="3.10.20.30">
    <property type="match status" value="1"/>
</dbReference>
<organism evidence="10 11">
    <name type="scientific">Knoellia sinensis KCTC 19936</name>
    <dbReference type="NCBI Taxonomy" id="1385520"/>
    <lineage>
        <taxon>Bacteria</taxon>
        <taxon>Bacillati</taxon>
        <taxon>Actinomycetota</taxon>
        <taxon>Actinomycetes</taxon>
        <taxon>Micrococcales</taxon>
        <taxon>Intrasporangiaceae</taxon>
        <taxon>Knoellia</taxon>
    </lineage>
</organism>
<dbReference type="EMBL" id="AVPJ01000008">
    <property type="protein sequence ID" value="KGN32113.1"/>
    <property type="molecule type" value="Genomic_DNA"/>
</dbReference>
<gene>
    <name evidence="10" type="ORF">N802_10980</name>
</gene>
<dbReference type="PANTHER" id="PTHR47354:SF1">
    <property type="entry name" value="CARNITINE MONOOXYGENASE REDUCTASE SUBUNIT"/>
    <property type="match status" value="1"/>
</dbReference>
<dbReference type="CDD" id="cd06185">
    <property type="entry name" value="PDR_like"/>
    <property type="match status" value="1"/>
</dbReference>
<evidence type="ECO:0000256" key="5">
    <source>
        <dbReference type="ARBA" id="ARBA00023002"/>
    </source>
</evidence>
<dbReference type="InterPro" id="IPR001041">
    <property type="entry name" value="2Fe-2S_ferredoxin-type"/>
</dbReference>
<keyword evidence="7" id="KW-0411">Iron-sulfur</keyword>
<dbReference type="Gene3D" id="3.40.50.80">
    <property type="entry name" value="Nucleotide-binding domain of ferredoxin-NADP reductase (FNR) module"/>
    <property type="match status" value="1"/>
</dbReference>
<comment type="caution">
    <text evidence="10">The sequence shown here is derived from an EMBL/GenBank/DDBJ whole genome shotgun (WGS) entry which is preliminary data.</text>
</comment>
<dbReference type="InterPro" id="IPR036010">
    <property type="entry name" value="2Fe-2S_ferredoxin-like_sf"/>
</dbReference>
<dbReference type="PROSITE" id="PS51085">
    <property type="entry name" value="2FE2S_FER_2"/>
    <property type="match status" value="1"/>
</dbReference>
<dbReference type="RefSeq" id="WP_035916426.1">
    <property type="nucleotide sequence ID" value="NZ_AVPJ01000008.1"/>
</dbReference>
<dbReference type="eggNOG" id="COG1018">
    <property type="taxonomic scope" value="Bacteria"/>
</dbReference>
<dbReference type="SUPFAM" id="SSF63380">
    <property type="entry name" value="Riboflavin synthase domain-like"/>
    <property type="match status" value="1"/>
</dbReference>
<keyword evidence="6" id="KW-0408">Iron</keyword>
<dbReference type="STRING" id="1385520.N802_10980"/>
<dbReference type="PANTHER" id="PTHR47354">
    <property type="entry name" value="NADH OXIDOREDUCTASE HCR"/>
    <property type="match status" value="1"/>
</dbReference>
<dbReference type="InterPro" id="IPR012675">
    <property type="entry name" value="Beta-grasp_dom_sf"/>
</dbReference>
<dbReference type="OrthoDB" id="502624at2"/>
<dbReference type="InterPro" id="IPR017938">
    <property type="entry name" value="Riboflavin_synthase-like_b-brl"/>
</dbReference>
<reference evidence="10 11" key="1">
    <citation type="submission" date="2013-08" db="EMBL/GenBank/DDBJ databases">
        <title>The genome sequence of Knoellia sinensis.</title>
        <authorList>
            <person name="Zhu W."/>
            <person name="Wang G."/>
        </authorList>
    </citation>
    <scope>NUCLEOTIDE SEQUENCE [LARGE SCALE GENOMIC DNA]</scope>
    <source>
        <strain evidence="10 11">KCTC 19936</strain>
    </source>
</reference>
<dbReference type="GO" id="GO:0016491">
    <property type="term" value="F:oxidoreductase activity"/>
    <property type="evidence" value="ECO:0007669"/>
    <property type="project" value="UniProtKB-KW"/>
</dbReference>
<evidence type="ECO:0000259" key="9">
    <source>
        <dbReference type="PROSITE" id="PS51384"/>
    </source>
</evidence>
<feature type="domain" description="2Fe-2S ferredoxin-type" evidence="8">
    <location>
        <begin position="297"/>
        <end position="380"/>
    </location>
</feature>
<dbReference type="InterPro" id="IPR008333">
    <property type="entry name" value="Cbr1-like_FAD-bd_dom"/>
</dbReference>
<dbReference type="InterPro" id="IPR001433">
    <property type="entry name" value="OxRdtase_FAD/NAD-bd"/>
</dbReference>
<dbReference type="InterPro" id="IPR006058">
    <property type="entry name" value="2Fe2S_fd_BS"/>
</dbReference>
<keyword evidence="4" id="KW-0479">Metal-binding</keyword>
<dbReference type="PROSITE" id="PS51384">
    <property type="entry name" value="FAD_FR"/>
    <property type="match status" value="1"/>
</dbReference>
<dbReference type="GO" id="GO:0046872">
    <property type="term" value="F:metal ion binding"/>
    <property type="evidence" value="ECO:0007669"/>
    <property type="project" value="UniProtKB-KW"/>
</dbReference>
<accession>A0A0A0J4I5</accession>
<keyword evidence="11" id="KW-1185">Reference proteome</keyword>
<dbReference type="PRINTS" id="PR00409">
    <property type="entry name" value="PHDIOXRDTASE"/>
</dbReference>
<name>A0A0A0J4I5_9MICO</name>
<dbReference type="Pfam" id="PF00970">
    <property type="entry name" value="FAD_binding_6"/>
    <property type="match status" value="1"/>
</dbReference>
<dbReference type="Pfam" id="PF00111">
    <property type="entry name" value="Fer2"/>
    <property type="match status" value="1"/>
</dbReference>
<dbReference type="AlphaFoldDB" id="A0A0A0J4I5"/>
<feature type="domain" description="FAD-binding FR-type" evidence="9">
    <location>
        <begin position="60"/>
        <end position="168"/>
    </location>
</feature>
<evidence type="ECO:0000313" key="11">
    <source>
        <dbReference type="Proteomes" id="UP000030002"/>
    </source>
</evidence>
<dbReference type="CDD" id="cd00207">
    <property type="entry name" value="fer2"/>
    <property type="match status" value="1"/>
</dbReference>
<keyword evidence="5" id="KW-0560">Oxidoreductase</keyword>
<dbReference type="PROSITE" id="PS00197">
    <property type="entry name" value="2FE2S_FER_1"/>
    <property type="match status" value="1"/>
</dbReference>
<evidence type="ECO:0000256" key="7">
    <source>
        <dbReference type="ARBA" id="ARBA00023014"/>
    </source>
</evidence>
<dbReference type="SUPFAM" id="SSF54292">
    <property type="entry name" value="2Fe-2S ferredoxin-like"/>
    <property type="match status" value="1"/>
</dbReference>
<evidence type="ECO:0000313" key="10">
    <source>
        <dbReference type="EMBL" id="KGN32113.1"/>
    </source>
</evidence>
<evidence type="ECO:0000256" key="3">
    <source>
        <dbReference type="ARBA" id="ARBA00022714"/>
    </source>
</evidence>
<keyword evidence="3" id="KW-0001">2Fe-2S</keyword>
<evidence type="ECO:0000256" key="4">
    <source>
        <dbReference type="ARBA" id="ARBA00022723"/>
    </source>
</evidence>
<dbReference type="Pfam" id="PF00175">
    <property type="entry name" value="NAD_binding_1"/>
    <property type="match status" value="1"/>
</dbReference>
<keyword evidence="2" id="KW-0285">Flavoprotein</keyword>
<dbReference type="InterPro" id="IPR017927">
    <property type="entry name" value="FAD-bd_FR_type"/>
</dbReference>
<sequence length="380" mass="39774">MTTPRGASLAASRTVAAAAATTPSRTLRTLGRAAHQYPRVVTSDRWAAKVDRSDPQRRDGYDLSLVIAAKEIVAGDVAVFTFAAPTGGVLPAWSPGAHVDVLLPRPDGSTLMRQYSLNGDPADRTHWRIAVRRIDPAAGGGGGSVAMHALEVGDRVTLRGPRNAFNFVSGTAYRFVAGGIGITPILPMVRAAAAAGADWTLVYAGRSRSSMPFVDELVALDSARVTIHTDDEEGQPDTAALLQDLGDDTAVYLCGPSPMIDAARALIPPRVPDASLRGVSLHTERFSPPPVVGGRPFSVTLARTGATVEVAADESALAAIQRVLPDVRYSCKQGFCGSCEVGVLKGSIEHRGSSMRAVDGADSMLVCVSRAEGDALVVDL</sequence>
<dbReference type="Gene3D" id="2.40.30.10">
    <property type="entry name" value="Translation factors"/>
    <property type="match status" value="1"/>
</dbReference>
<dbReference type="SUPFAM" id="SSF52343">
    <property type="entry name" value="Ferredoxin reductase-like, C-terminal NADP-linked domain"/>
    <property type="match status" value="1"/>
</dbReference>
<dbReference type="Proteomes" id="UP000030002">
    <property type="component" value="Unassembled WGS sequence"/>
</dbReference>